<keyword evidence="12" id="KW-1185">Reference proteome</keyword>
<accession>A0ABX1J064</accession>
<evidence type="ECO:0000313" key="12">
    <source>
        <dbReference type="Proteomes" id="UP000715441"/>
    </source>
</evidence>
<feature type="active site" description="Nucleophile" evidence="7">
    <location>
        <position position="337"/>
    </location>
</feature>
<comment type="caution">
    <text evidence="11">The sequence shown here is derived from an EMBL/GenBank/DDBJ whole genome shotgun (WGS) entry which is preliminary data.</text>
</comment>
<evidence type="ECO:0000256" key="6">
    <source>
        <dbReference type="ARBA" id="ARBA00023316"/>
    </source>
</evidence>
<dbReference type="InterPro" id="IPR038063">
    <property type="entry name" value="Transpep_catalytic_dom"/>
</dbReference>
<dbReference type="CDD" id="cd13432">
    <property type="entry name" value="LDT_IgD_like_2"/>
    <property type="match status" value="1"/>
</dbReference>
<keyword evidence="4 7" id="KW-0573">Peptidoglycan synthesis</keyword>
<evidence type="ECO:0000256" key="7">
    <source>
        <dbReference type="PROSITE-ProRule" id="PRU01373"/>
    </source>
</evidence>
<evidence type="ECO:0000256" key="9">
    <source>
        <dbReference type="SAM" id="SignalP"/>
    </source>
</evidence>
<keyword evidence="9" id="KW-0732">Signal</keyword>
<dbReference type="PROSITE" id="PS52029">
    <property type="entry name" value="LD_TPASE"/>
    <property type="match status" value="1"/>
</dbReference>
<feature type="signal peptide" evidence="9">
    <location>
        <begin position="1"/>
        <end position="20"/>
    </location>
</feature>
<dbReference type="EMBL" id="JAAXLS010000004">
    <property type="protein sequence ID" value="NKQ53163.1"/>
    <property type="molecule type" value="Genomic_DNA"/>
</dbReference>
<dbReference type="RefSeq" id="WP_168513810.1">
    <property type="nucleotide sequence ID" value="NZ_JAAXLS010000004.1"/>
</dbReference>
<dbReference type="SUPFAM" id="SSF141523">
    <property type="entry name" value="L,D-transpeptidase catalytic domain-like"/>
    <property type="match status" value="1"/>
</dbReference>
<dbReference type="PANTHER" id="PTHR30582">
    <property type="entry name" value="L,D-TRANSPEPTIDASE"/>
    <property type="match status" value="1"/>
</dbReference>
<dbReference type="PROSITE" id="PS51257">
    <property type="entry name" value="PROKAR_LIPOPROTEIN"/>
    <property type="match status" value="1"/>
</dbReference>
<feature type="domain" description="L,D-TPase catalytic" evidence="10">
    <location>
        <begin position="238"/>
        <end position="361"/>
    </location>
</feature>
<name>A0ABX1J064_9PSEU</name>
<reference evidence="11 12" key="1">
    <citation type="submission" date="2020-04" db="EMBL/GenBank/DDBJ databases">
        <title>Novel species.</title>
        <authorList>
            <person name="Teo W.F.A."/>
            <person name="Lipun K."/>
            <person name="Srisuk N."/>
            <person name="Duangmal K."/>
        </authorList>
    </citation>
    <scope>NUCLEOTIDE SEQUENCE [LARGE SCALE GENOMIC DNA]</scope>
    <source>
        <strain evidence="11 12">K13G38</strain>
    </source>
</reference>
<dbReference type="PANTHER" id="PTHR30582:SF2">
    <property type="entry name" value="L,D-TRANSPEPTIDASE YCIB-RELATED"/>
    <property type="match status" value="1"/>
</dbReference>
<sequence length="428" mass="44813">MYRWLTATTIAVAAVGIAVAGCSPAHPSANGATASAPARPAVAAVRLTISPADAGRDVAPDQPIVVTAAGGQVRDVSVRTGGDQVSGSLDATHTTWRSSTGLNVSQTYTVTATGVDAAGLTTTATSTFSTLTPSSTFRTHIFEGDHDTYGVGMPIELTFSKAIKNKAAVEQALRVTTSQPVVGAWSWIDDEHVDFRPRDYWPAHTTVSFTGLLDGVQGAPGVYGAADLTQTFLIGDSLIVTASTTTHHMQLYRNGQLQYDWPISTGKPGHDTPNGTYLTIDKANPQEMKPSDIAPGRPGYYDVQVPWSVRFTWSGDFLHAASWSVGQQGSVDVSHGCVNMPPAAAQTYYQEEIPGDPVTITNSPLAGTAGDGWTDWFDSWQQLLDHSATHEAVQAGPDGSTFVAPSDLPASTASAPLTTSPANNAAGA</sequence>
<feature type="compositionally biased region" description="Polar residues" evidence="8">
    <location>
        <begin position="409"/>
        <end position="428"/>
    </location>
</feature>
<keyword evidence="6 7" id="KW-0961">Cell wall biogenesis/degradation</keyword>
<evidence type="ECO:0000256" key="4">
    <source>
        <dbReference type="ARBA" id="ARBA00022984"/>
    </source>
</evidence>
<feature type="region of interest" description="Disordered" evidence="8">
    <location>
        <begin position="394"/>
        <end position="428"/>
    </location>
</feature>
<evidence type="ECO:0000256" key="1">
    <source>
        <dbReference type="ARBA" id="ARBA00004752"/>
    </source>
</evidence>
<evidence type="ECO:0000256" key="2">
    <source>
        <dbReference type="ARBA" id="ARBA00022679"/>
    </source>
</evidence>
<dbReference type="Proteomes" id="UP000715441">
    <property type="component" value="Unassembled WGS sequence"/>
</dbReference>
<dbReference type="Pfam" id="PF17964">
    <property type="entry name" value="Big_10"/>
    <property type="match status" value="1"/>
</dbReference>
<comment type="pathway">
    <text evidence="1 7">Cell wall biogenesis; peptidoglycan biosynthesis.</text>
</comment>
<organism evidence="11 12">
    <name type="scientific">Amycolatopsis acididurans</name>
    <dbReference type="NCBI Taxonomy" id="2724524"/>
    <lineage>
        <taxon>Bacteria</taxon>
        <taxon>Bacillati</taxon>
        <taxon>Actinomycetota</taxon>
        <taxon>Actinomycetes</taxon>
        <taxon>Pseudonocardiales</taxon>
        <taxon>Pseudonocardiaceae</taxon>
        <taxon>Amycolatopsis</taxon>
    </lineage>
</organism>
<feature type="chain" id="PRO_5046954398" evidence="9">
    <location>
        <begin position="21"/>
        <end position="428"/>
    </location>
</feature>
<keyword evidence="2" id="KW-0808">Transferase</keyword>
<dbReference type="InterPro" id="IPR050979">
    <property type="entry name" value="LD-transpeptidase"/>
</dbReference>
<keyword evidence="3 7" id="KW-0133">Cell shape</keyword>
<evidence type="ECO:0000256" key="3">
    <source>
        <dbReference type="ARBA" id="ARBA00022960"/>
    </source>
</evidence>
<gene>
    <name evidence="11" type="ORF">HFP15_09740</name>
</gene>
<keyword evidence="5" id="KW-0012">Acyltransferase</keyword>
<evidence type="ECO:0000313" key="11">
    <source>
        <dbReference type="EMBL" id="NKQ53163.1"/>
    </source>
</evidence>
<dbReference type="InterPro" id="IPR005490">
    <property type="entry name" value="LD_TPept_cat_dom"/>
</dbReference>
<evidence type="ECO:0000259" key="10">
    <source>
        <dbReference type="PROSITE" id="PS52029"/>
    </source>
</evidence>
<dbReference type="CDD" id="cd16913">
    <property type="entry name" value="YkuD_like"/>
    <property type="match status" value="1"/>
</dbReference>
<dbReference type="Pfam" id="PF03734">
    <property type="entry name" value="YkuD"/>
    <property type="match status" value="1"/>
</dbReference>
<evidence type="ECO:0000256" key="8">
    <source>
        <dbReference type="SAM" id="MobiDB-lite"/>
    </source>
</evidence>
<protein>
    <submittedName>
        <fullName evidence="11">L,D-transpeptidase</fullName>
    </submittedName>
</protein>
<evidence type="ECO:0000256" key="5">
    <source>
        <dbReference type="ARBA" id="ARBA00023315"/>
    </source>
</evidence>
<proteinExistence type="predicted"/>
<dbReference type="InterPro" id="IPR041280">
    <property type="entry name" value="Big_10"/>
</dbReference>
<dbReference type="Gene3D" id="2.60.40.3710">
    <property type="match status" value="1"/>
</dbReference>
<dbReference type="Gene3D" id="2.40.440.10">
    <property type="entry name" value="L,D-transpeptidase catalytic domain-like"/>
    <property type="match status" value="1"/>
</dbReference>
<dbReference type="Gene3D" id="2.60.40.3780">
    <property type="match status" value="1"/>
</dbReference>
<feature type="active site" description="Proton donor/acceptor" evidence="7">
    <location>
        <position position="319"/>
    </location>
</feature>